<feature type="transmembrane region" description="Helical" evidence="2">
    <location>
        <begin position="31"/>
        <end position="49"/>
    </location>
</feature>
<dbReference type="AlphaFoldDB" id="A0A2K1QQH5"/>
<keyword evidence="2" id="KW-0472">Membrane</keyword>
<organism evidence="3 4">
    <name type="scientific">Sphaceloma murrayae</name>
    <dbReference type="NCBI Taxonomy" id="2082308"/>
    <lineage>
        <taxon>Eukaryota</taxon>
        <taxon>Fungi</taxon>
        <taxon>Dikarya</taxon>
        <taxon>Ascomycota</taxon>
        <taxon>Pezizomycotina</taxon>
        <taxon>Dothideomycetes</taxon>
        <taxon>Dothideomycetidae</taxon>
        <taxon>Myriangiales</taxon>
        <taxon>Elsinoaceae</taxon>
        <taxon>Sphaceloma</taxon>
    </lineage>
</organism>
<proteinExistence type="predicted"/>
<keyword evidence="2" id="KW-1133">Transmembrane helix</keyword>
<comment type="caution">
    <text evidence="3">The sequence shown here is derived from an EMBL/GenBank/DDBJ whole genome shotgun (WGS) entry which is preliminary data.</text>
</comment>
<dbReference type="InParanoid" id="A0A2K1QQH5"/>
<feature type="transmembrane region" description="Helical" evidence="2">
    <location>
        <begin position="157"/>
        <end position="176"/>
    </location>
</feature>
<dbReference type="OrthoDB" id="3930290at2759"/>
<dbReference type="EMBL" id="NKHZ01000051">
    <property type="protein sequence ID" value="PNS17229.1"/>
    <property type="molecule type" value="Genomic_DNA"/>
</dbReference>
<dbReference type="STRING" id="2082308.A0A2K1QQH5"/>
<evidence type="ECO:0000313" key="4">
    <source>
        <dbReference type="Proteomes" id="UP000243797"/>
    </source>
</evidence>
<keyword evidence="2" id="KW-0812">Transmembrane</keyword>
<feature type="compositionally biased region" description="Basic and acidic residues" evidence="1">
    <location>
        <begin position="187"/>
        <end position="199"/>
    </location>
</feature>
<reference evidence="3 4" key="1">
    <citation type="submission" date="2017-06" db="EMBL/GenBank/DDBJ databases">
        <title>Draft genome sequence of a variant of Elsinoe murrayae.</title>
        <authorList>
            <person name="Cheng Q."/>
        </authorList>
    </citation>
    <scope>NUCLEOTIDE SEQUENCE [LARGE SCALE GENOMIC DNA]</scope>
    <source>
        <strain evidence="3 4">CQ-2017a</strain>
    </source>
</reference>
<feature type="transmembrane region" description="Helical" evidence="2">
    <location>
        <begin position="89"/>
        <end position="109"/>
    </location>
</feature>
<feature type="region of interest" description="Disordered" evidence="1">
    <location>
        <begin position="187"/>
        <end position="226"/>
    </location>
</feature>
<evidence type="ECO:0000256" key="1">
    <source>
        <dbReference type="SAM" id="MobiDB-lite"/>
    </source>
</evidence>
<evidence type="ECO:0000256" key="2">
    <source>
        <dbReference type="SAM" id="Phobius"/>
    </source>
</evidence>
<keyword evidence="4" id="KW-1185">Reference proteome</keyword>
<name>A0A2K1QQH5_9PEZI</name>
<protein>
    <submittedName>
        <fullName evidence="3">ATPase family protein 2 protein</fullName>
    </submittedName>
</protein>
<sequence length="226" mass="25337">MARSASRSTRYYTTQTVQYVWPTQQLLGWRFVMYATAGTILGVFAAFYIAQQQLRLGIPWIFPYGITVGALTIIFLFIMEALITQRTLLPGLVTLGAFILLVLYIAGLIETALQLFGSASNVNENCQTFVTNQPSSGVSLATFAFLQQRSICQSWQAVFAFWIVGVIFLIWLMILASQSDTTVHKESRRVRETEYHDNPPAEAVTRGVTRDRSNGRTGGNAYTWRA</sequence>
<gene>
    <name evidence="3" type="ORF">CAC42_6912</name>
</gene>
<dbReference type="Proteomes" id="UP000243797">
    <property type="component" value="Unassembled WGS sequence"/>
</dbReference>
<accession>A0A2K1QQH5</accession>
<feature type="transmembrane region" description="Helical" evidence="2">
    <location>
        <begin position="61"/>
        <end position="83"/>
    </location>
</feature>
<evidence type="ECO:0000313" key="3">
    <source>
        <dbReference type="EMBL" id="PNS17229.1"/>
    </source>
</evidence>